<dbReference type="PANTHER" id="PTHR45947">
    <property type="entry name" value="SULFOQUINOVOSYL TRANSFERASE SQD2"/>
    <property type="match status" value="1"/>
</dbReference>
<dbReference type="InterPro" id="IPR001296">
    <property type="entry name" value="Glyco_trans_1"/>
</dbReference>
<gene>
    <name evidence="3" type="ORF">OQ273_03565</name>
</gene>
<dbReference type="InterPro" id="IPR028098">
    <property type="entry name" value="Glyco_trans_4-like_N"/>
</dbReference>
<keyword evidence="3" id="KW-0328">Glycosyltransferase</keyword>
<protein>
    <submittedName>
        <fullName evidence="3">Glycosyltransferase</fullName>
        <ecNumber evidence="3">2.4.-.-</ecNumber>
    </submittedName>
</protein>
<dbReference type="EC" id="2.4.-.-" evidence="3"/>
<dbReference type="PANTHER" id="PTHR45947:SF3">
    <property type="entry name" value="SULFOQUINOVOSYL TRANSFERASE SQD2"/>
    <property type="match status" value="1"/>
</dbReference>
<evidence type="ECO:0000259" key="2">
    <source>
        <dbReference type="Pfam" id="PF13439"/>
    </source>
</evidence>
<dbReference type="InterPro" id="IPR050194">
    <property type="entry name" value="Glycosyltransferase_grp1"/>
</dbReference>
<dbReference type="AlphaFoldDB" id="A0A9X3ZGK8"/>
<keyword evidence="4" id="KW-1185">Reference proteome</keyword>
<dbReference type="Pfam" id="PF13439">
    <property type="entry name" value="Glyco_transf_4"/>
    <property type="match status" value="1"/>
</dbReference>
<proteinExistence type="predicted"/>
<evidence type="ECO:0000259" key="1">
    <source>
        <dbReference type="Pfam" id="PF00534"/>
    </source>
</evidence>
<dbReference type="RefSeq" id="WP_267989102.1">
    <property type="nucleotide sequence ID" value="NZ_JAPJZI010000001.1"/>
</dbReference>
<dbReference type="Gene3D" id="3.40.50.2000">
    <property type="entry name" value="Glycogen Phosphorylase B"/>
    <property type="match status" value="2"/>
</dbReference>
<reference evidence="3" key="1">
    <citation type="submission" date="2022-11" db="EMBL/GenBank/DDBJ databases">
        <title>Draft genome sequence of Hoeflea poritis E7-10 and Hoeflea prorocentri PM5-8, separated from scleractinian coral Porites lutea and marine dinoflagellate.</title>
        <authorList>
            <person name="Zhang G."/>
            <person name="Wei Q."/>
            <person name="Cai L."/>
        </authorList>
    </citation>
    <scope>NUCLEOTIDE SEQUENCE</scope>
    <source>
        <strain evidence="3">PM5-8</strain>
    </source>
</reference>
<sequence>MRILHFFKTYWPDTFGGVERSIDAIAEHSVHLGAEHHVLSLTPGNPEGPALRGTQTLHKVRRTGSFASTDFSFSCLGPFRRLAAEADIVHLHFPWPFMDAIVLASRVRKPIVLTYHSDALANPVLETAYRPLRDRLLSRVDAIVATSPNYLVSSKVLRACQDKTTIIPLGLDEAAYPDVSAERLQHWKTRFGSDFFLFTGVLRHYKGLETLLRAAAKTHSRIVIAGSGPEKTKLKAQMKQQGLDHVHLVGSIKEEDKVALLRLCSGFAFPSNKRSEAFGLSLVEAAMFGKPMISCDIGTGTSYVNSDGETGFVIPPDDPDALAEKMNVLASDGDLQASFGAAARKRYEEHLRAETMGRRYFELYRQVLNETPR</sequence>
<evidence type="ECO:0000313" key="3">
    <source>
        <dbReference type="EMBL" id="MDA5397645.1"/>
    </source>
</evidence>
<feature type="domain" description="Glycosyl transferase family 1" evidence="1">
    <location>
        <begin position="192"/>
        <end position="346"/>
    </location>
</feature>
<name>A0A9X3ZGK8_9HYPH</name>
<dbReference type="GO" id="GO:0016757">
    <property type="term" value="F:glycosyltransferase activity"/>
    <property type="evidence" value="ECO:0007669"/>
    <property type="project" value="UniProtKB-KW"/>
</dbReference>
<dbReference type="Proteomes" id="UP001151234">
    <property type="component" value="Unassembled WGS sequence"/>
</dbReference>
<feature type="domain" description="Glycosyltransferase subfamily 4-like N-terminal" evidence="2">
    <location>
        <begin position="15"/>
        <end position="173"/>
    </location>
</feature>
<evidence type="ECO:0000313" key="4">
    <source>
        <dbReference type="Proteomes" id="UP001151234"/>
    </source>
</evidence>
<comment type="caution">
    <text evidence="3">The sequence shown here is derived from an EMBL/GenBank/DDBJ whole genome shotgun (WGS) entry which is preliminary data.</text>
</comment>
<organism evidence="3 4">
    <name type="scientific">Hoeflea prorocentri</name>
    <dbReference type="NCBI Taxonomy" id="1922333"/>
    <lineage>
        <taxon>Bacteria</taxon>
        <taxon>Pseudomonadati</taxon>
        <taxon>Pseudomonadota</taxon>
        <taxon>Alphaproteobacteria</taxon>
        <taxon>Hyphomicrobiales</taxon>
        <taxon>Rhizobiaceae</taxon>
        <taxon>Hoeflea</taxon>
    </lineage>
</organism>
<dbReference type="EMBL" id="JAPJZI010000001">
    <property type="protein sequence ID" value="MDA5397645.1"/>
    <property type="molecule type" value="Genomic_DNA"/>
</dbReference>
<accession>A0A9X3ZGK8</accession>
<dbReference type="SUPFAM" id="SSF53756">
    <property type="entry name" value="UDP-Glycosyltransferase/glycogen phosphorylase"/>
    <property type="match status" value="1"/>
</dbReference>
<dbReference type="Pfam" id="PF00534">
    <property type="entry name" value="Glycos_transf_1"/>
    <property type="match status" value="1"/>
</dbReference>
<keyword evidence="3" id="KW-0808">Transferase</keyword>